<dbReference type="OrthoDB" id="6846267at2759"/>
<sequence>MLFKTNICLLFPLYIVNFVVHGKPTVNTPLGLIRGHYKQSYEGHIFSAFEGIPYAKPPLGPLRFEEPQNIEPWLGVWNATTIYDCIQLSTLNFQVIGDEDCLYLNIYIPRENPQPNDNLDVVVFIHGGAFMFGNPLLGGPEFLMDRDIVYVNLNYRVGLIGFLSTEDDIIPGNNGMKDQVLALKWIQNNIKSFGGNPQSVTITGLSAGGSAVHFHYFSPLSEGLFHRGISQSGTALVPWALQEAPLEKAKKLAELVGCSDSSTKEIKKCLQNRSARHLVEKTAAFFAWYEYPLAPFAPVIENKSKTAFLTEHPYQLLKKRLVKDLPWITSVTTEEGIFPVITFKDKLDDIDKQWNKAMPFLLDYNYTVSNIRKDEVSQKIRKYYLGEEKLSDSNIHKLIKLFGDRYFVVDFEKAARLQAKVTKSPVYSYMYGYEGEGSISDLFKLNKRYGVAHGEDGYLLYNVKLFGVATTKKKLSISDELIKECLVDMVTSFAKNGKPTIKNVRWEPVANSDQFAFLLFDKDPKEIEMGFAKEVAPTEFWKTLPILENDNINRGRDEL</sequence>
<keyword evidence="4" id="KW-1015">Disulfide bond</keyword>
<feature type="signal peptide" evidence="6">
    <location>
        <begin position="1"/>
        <end position="22"/>
    </location>
</feature>
<keyword evidence="2" id="KW-0719">Serine esterase</keyword>
<evidence type="ECO:0000313" key="8">
    <source>
        <dbReference type="EMBL" id="KAF2892558.1"/>
    </source>
</evidence>
<keyword evidence="6" id="KW-0732">Signal</keyword>
<dbReference type="InterPro" id="IPR050309">
    <property type="entry name" value="Type-B_Carboxylest/Lipase"/>
</dbReference>
<dbReference type="InterPro" id="IPR019819">
    <property type="entry name" value="Carboxylesterase_B_CS"/>
</dbReference>
<protein>
    <recommendedName>
        <fullName evidence="6">Carboxylic ester hydrolase</fullName>
        <ecNumber evidence="6">3.1.1.-</ecNumber>
    </recommendedName>
</protein>
<dbReference type="InterPro" id="IPR002018">
    <property type="entry name" value="CarbesteraseB"/>
</dbReference>
<dbReference type="EC" id="3.1.1.-" evidence="6"/>
<gene>
    <name evidence="8" type="ORF">ILUMI_13618</name>
</gene>
<evidence type="ECO:0000256" key="6">
    <source>
        <dbReference type="RuleBase" id="RU361235"/>
    </source>
</evidence>
<evidence type="ECO:0000256" key="1">
    <source>
        <dbReference type="ARBA" id="ARBA00005964"/>
    </source>
</evidence>
<comment type="caution">
    <text evidence="8">The sequence shown here is derived from an EMBL/GenBank/DDBJ whole genome shotgun (WGS) entry which is preliminary data.</text>
</comment>
<dbReference type="InterPro" id="IPR029058">
    <property type="entry name" value="AB_hydrolase_fold"/>
</dbReference>
<dbReference type="GO" id="GO:0052689">
    <property type="term" value="F:carboxylic ester hydrolase activity"/>
    <property type="evidence" value="ECO:0007669"/>
    <property type="project" value="UniProtKB-KW"/>
</dbReference>
<feature type="domain" description="Carboxylesterase type B" evidence="7">
    <location>
        <begin position="23"/>
        <end position="529"/>
    </location>
</feature>
<name>A0A8K0GBS6_IGNLU</name>
<evidence type="ECO:0000256" key="5">
    <source>
        <dbReference type="ARBA" id="ARBA00023180"/>
    </source>
</evidence>
<dbReference type="EMBL" id="VTPC01008675">
    <property type="protein sequence ID" value="KAF2892558.1"/>
    <property type="molecule type" value="Genomic_DNA"/>
</dbReference>
<accession>A0A8K0GBS6</accession>
<dbReference type="PROSITE" id="PS00122">
    <property type="entry name" value="CARBOXYLESTERASE_B_1"/>
    <property type="match status" value="1"/>
</dbReference>
<dbReference type="PROSITE" id="PS00941">
    <property type="entry name" value="CARBOXYLESTERASE_B_2"/>
    <property type="match status" value="1"/>
</dbReference>
<dbReference type="Pfam" id="PF00135">
    <property type="entry name" value="COesterase"/>
    <property type="match status" value="1"/>
</dbReference>
<evidence type="ECO:0000259" key="7">
    <source>
        <dbReference type="Pfam" id="PF00135"/>
    </source>
</evidence>
<comment type="similarity">
    <text evidence="1 6">Belongs to the type-B carboxylesterase/lipase family.</text>
</comment>
<organism evidence="8 9">
    <name type="scientific">Ignelater luminosus</name>
    <name type="common">Cucubano</name>
    <name type="synonym">Pyrophorus luminosus</name>
    <dbReference type="NCBI Taxonomy" id="2038154"/>
    <lineage>
        <taxon>Eukaryota</taxon>
        <taxon>Metazoa</taxon>
        <taxon>Ecdysozoa</taxon>
        <taxon>Arthropoda</taxon>
        <taxon>Hexapoda</taxon>
        <taxon>Insecta</taxon>
        <taxon>Pterygota</taxon>
        <taxon>Neoptera</taxon>
        <taxon>Endopterygota</taxon>
        <taxon>Coleoptera</taxon>
        <taxon>Polyphaga</taxon>
        <taxon>Elateriformia</taxon>
        <taxon>Elateroidea</taxon>
        <taxon>Elateridae</taxon>
        <taxon>Agrypninae</taxon>
        <taxon>Pyrophorini</taxon>
        <taxon>Ignelater</taxon>
    </lineage>
</organism>
<keyword evidence="9" id="KW-1185">Reference proteome</keyword>
<evidence type="ECO:0000256" key="3">
    <source>
        <dbReference type="ARBA" id="ARBA00022801"/>
    </source>
</evidence>
<evidence type="ECO:0000313" key="9">
    <source>
        <dbReference type="Proteomes" id="UP000801492"/>
    </source>
</evidence>
<proteinExistence type="inferred from homology"/>
<keyword evidence="3 6" id="KW-0378">Hydrolase</keyword>
<dbReference type="InterPro" id="IPR019826">
    <property type="entry name" value="Carboxylesterase_B_AS"/>
</dbReference>
<reference evidence="8" key="1">
    <citation type="submission" date="2019-08" db="EMBL/GenBank/DDBJ databases">
        <title>The genome of the North American firefly Photinus pyralis.</title>
        <authorList>
            <consortium name="Photinus pyralis genome working group"/>
            <person name="Fallon T.R."/>
            <person name="Sander Lower S.E."/>
            <person name="Weng J.-K."/>
        </authorList>
    </citation>
    <scope>NUCLEOTIDE SEQUENCE</scope>
    <source>
        <strain evidence="8">TRF0915ILg1</strain>
        <tissue evidence="8">Whole body</tissue>
    </source>
</reference>
<dbReference type="Proteomes" id="UP000801492">
    <property type="component" value="Unassembled WGS sequence"/>
</dbReference>
<dbReference type="PANTHER" id="PTHR11559">
    <property type="entry name" value="CARBOXYLESTERASE"/>
    <property type="match status" value="1"/>
</dbReference>
<evidence type="ECO:0000256" key="2">
    <source>
        <dbReference type="ARBA" id="ARBA00022487"/>
    </source>
</evidence>
<feature type="chain" id="PRO_5035486979" description="Carboxylic ester hydrolase" evidence="6">
    <location>
        <begin position="23"/>
        <end position="559"/>
    </location>
</feature>
<dbReference type="AlphaFoldDB" id="A0A8K0GBS6"/>
<dbReference type="SUPFAM" id="SSF53474">
    <property type="entry name" value="alpha/beta-Hydrolases"/>
    <property type="match status" value="1"/>
</dbReference>
<evidence type="ECO:0000256" key="4">
    <source>
        <dbReference type="ARBA" id="ARBA00023157"/>
    </source>
</evidence>
<keyword evidence="5" id="KW-0325">Glycoprotein</keyword>
<dbReference type="Gene3D" id="3.40.50.1820">
    <property type="entry name" value="alpha/beta hydrolase"/>
    <property type="match status" value="1"/>
</dbReference>